<sequence>MVLGWDDVIGGLDKIGDAAQDAVEAGIEMGGQLADSGLDAVAGLARGMGADGLADTLTDIGDSIASATGGAVDELELGQTEDPRELVRGDVGAIDEAASTLTEMGSSIDSTGSALRAVDAAGWSGDAAESFDAVFDQQPKLWQEAAEAMAATAGSLTEWAYAVEAAQARAADAIARWKQAEEHEREVKNADNALSGEQRAATTLTDSWTPVYRDAVEILRAARTERDNAAGRIAGALAAQAQAAPEEPPFTQRMAANLSDAHDVLEHGEVAFTKGLTTGLTSIVQFVRQINPLDTYNVTHPAAYMEGMSDLSTGLVVAAADPGAVVDAFVEDAKANPFEFAGSLTGDALLTAATGGAGAGVAGARTSMHVVDMAGDFADAGRMADHVADAGRHLPDTSHPDRGDVGDASRTEASSVPHEPDAPSADRPDPEPNPSPEGLAEADDGASRTAEDTGAATDQTKNQVESVRDPVDAATGEFLLPEVDLALSGVLPLALGRRHRSGYRFGRWFGPSWSSLFDLRVVVEGPDVTFVAEDGVVVVFPRPAVGEAVSPRDSRQRWTMSRTETGGYTVRDEDREITWYFAPKPSLGGVDAELGNLSLSALTDRHRNRIRFHYSEDGAPTAIDHSGGYRVLVDARGGRVVSLAVVDSQSPDPVVVRWFAYAAGDLVAVTNGFGGTTRYHYDDDGRMLSWQDSNGNRMVNTYDERGRVVAQDGTAGIMSARYDYVGTGTGSLTVETNTFGAQTAYGFDSDLRLRDVRTPSGAHTHTDYNERRDPLTVTAPDGAITRYRYSPSGDVADITRPDGEHIRIDYAAPHRPSTVRHPDGTVMRQEWSEAGDLVATVDAAGNRTEYGHAATGAIASVTEATGVRTVVETDAAGLPIAIVDVGGATTRIERDGFGRPIAVTDPDGNVTSQRWSAGGKLAARTHPDGSREKWEYDGEGNLLRHVDPVGGETRYEYGAFDLLAARTDPDGSVTAYTWDTERRLVSVTNPLGQTWSYDYDVDGRLCGETDVNGSRTSYNHDAAGRVVTITSADGIARRQRFDVLGRLTETRADTGEFRRFTHDLAGRTLSAVSGIGDETVNSVEFDYTAQGMLAAQSVDGAVDLQFGYDAYARRTNRQSGGGGITEWHWDGLGRVRSLVVDERPIDLTHTAVGALSGWRVGEIAVDRAYDARSRLTDQTVTAHPASSLSLDLGGGGATSSPRTLRTETFEYRADGYLVGRSVTTASVLRRHFDLDAAGRITAVVEDGAGVERYTYDALSNIISGGADESPDRREYLGNLLVEDGRNRYDYDVRGRLIRKRTKRLSRKPDVWSYRYDAFDQLIGVTTPDGTQWRYSYDALGRRVAKTRLDDAGEVVDETRFTWDGTTLVEQRNSGVATRWTYQPGTHTPLTQTRAAVDPDQRAVDAEFFATVTDLVGTPTELIDPATATVGGSSRASLWGVTSWVGEAGTPLRFPGQYHDDETGLHYNLHRYYDPHTARYVTPDPLGLAPSPNPNSYPHNPTVWSDPLGLVPEGCTSDAYSHGYDYHPRIRERGLEDPVGHNFPYSFDDVILQSHPIPQADGSLMYRADGFLDGKPGSYEIALNPDRNLIFHRTWRSN</sequence>
<evidence type="ECO:0000256" key="2">
    <source>
        <dbReference type="SAM" id="MobiDB-lite"/>
    </source>
</evidence>
<dbReference type="InterPro" id="IPR006530">
    <property type="entry name" value="YD"/>
</dbReference>
<dbReference type="InterPro" id="IPR050708">
    <property type="entry name" value="T6SS_VgrG/RHS"/>
</dbReference>
<dbReference type="InterPro" id="IPR049082">
    <property type="entry name" value="T7SS_signal"/>
</dbReference>
<feature type="compositionally biased region" description="Basic and acidic residues" evidence="2">
    <location>
        <begin position="418"/>
        <end position="430"/>
    </location>
</feature>
<dbReference type="Proteomes" id="UP000471120">
    <property type="component" value="Unassembled WGS sequence"/>
</dbReference>
<name>A0A6P2CGG0_9NOCA</name>
<evidence type="ECO:0000259" key="3">
    <source>
        <dbReference type="Pfam" id="PF20148"/>
    </source>
</evidence>
<dbReference type="NCBIfam" id="TIGR03696">
    <property type="entry name" value="Rhs_assc_core"/>
    <property type="match status" value="1"/>
</dbReference>
<protein>
    <submittedName>
        <fullName evidence="6">RHS repeat protein</fullName>
    </submittedName>
</protein>
<dbReference type="Pfam" id="PF21725">
    <property type="entry name" value="T7SS_signal"/>
    <property type="match status" value="1"/>
</dbReference>
<dbReference type="Pfam" id="PF20148">
    <property type="entry name" value="DUF6531"/>
    <property type="match status" value="1"/>
</dbReference>
<feature type="domain" description="DUF6531" evidence="3">
    <location>
        <begin position="469"/>
        <end position="540"/>
    </location>
</feature>
<dbReference type="InterPro" id="IPR056823">
    <property type="entry name" value="TEN-like_YD-shell"/>
</dbReference>
<evidence type="ECO:0000259" key="4">
    <source>
        <dbReference type="Pfam" id="PF21725"/>
    </source>
</evidence>
<reference evidence="6 7" key="1">
    <citation type="submission" date="2018-07" db="EMBL/GenBank/DDBJ databases">
        <title>Genome sequence of Rhodococcus rhodnii ATCC 35071 from Rhodnius prolixus.</title>
        <authorList>
            <person name="Patel V."/>
            <person name="Vogel K.J."/>
        </authorList>
    </citation>
    <scope>NUCLEOTIDE SEQUENCE [LARGE SCALE GENOMIC DNA]</scope>
    <source>
        <strain evidence="6 7">ATCC 35071</strain>
    </source>
</reference>
<evidence type="ECO:0000256" key="1">
    <source>
        <dbReference type="ARBA" id="ARBA00022737"/>
    </source>
</evidence>
<dbReference type="InterPro" id="IPR036689">
    <property type="entry name" value="ESAT-6-like_sf"/>
</dbReference>
<dbReference type="InterPro" id="IPR022385">
    <property type="entry name" value="Rhs_assc_core"/>
</dbReference>
<accession>A0A6P2CGG0</accession>
<dbReference type="InterPro" id="IPR045351">
    <property type="entry name" value="DUF6531"/>
</dbReference>
<dbReference type="RefSeq" id="WP_010838785.1">
    <property type="nucleotide sequence ID" value="NZ_QRCM01000001.1"/>
</dbReference>
<feature type="region of interest" description="Disordered" evidence="2">
    <location>
        <begin position="390"/>
        <end position="468"/>
    </location>
</feature>
<evidence type="ECO:0000259" key="5">
    <source>
        <dbReference type="Pfam" id="PF25023"/>
    </source>
</evidence>
<organism evidence="6 7">
    <name type="scientific">Rhodococcus rhodnii</name>
    <dbReference type="NCBI Taxonomy" id="38312"/>
    <lineage>
        <taxon>Bacteria</taxon>
        <taxon>Bacillati</taxon>
        <taxon>Actinomycetota</taxon>
        <taxon>Actinomycetes</taxon>
        <taxon>Mycobacteriales</taxon>
        <taxon>Nocardiaceae</taxon>
        <taxon>Rhodococcus</taxon>
    </lineage>
</organism>
<dbReference type="SUPFAM" id="SSF69322">
    <property type="entry name" value="Tricorn protease domain 2"/>
    <property type="match status" value="1"/>
</dbReference>
<keyword evidence="1" id="KW-0677">Repeat</keyword>
<feature type="domain" description="Teneurin-like YD-shell" evidence="5">
    <location>
        <begin position="680"/>
        <end position="851"/>
    </location>
</feature>
<feature type="compositionally biased region" description="Basic and acidic residues" evidence="2">
    <location>
        <begin position="390"/>
        <end position="410"/>
    </location>
</feature>
<feature type="domain" description="Putative T7SS secretion signal" evidence="4">
    <location>
        <begin position="20"/>
        <end position="248"/>
    </location>
</feature>
<dbReference type="EMBL" id="QRCM01000001">
    <property type="protein sequence ID" value="TXG91010.1"/>
    <property type="molecule type" value="Genomic_DNA"/>
</dbReference>
<dbReference type="NCBIfam" id="TIGR01643">
    <property type="entry name" value="YD_repeat_2x"/>
    <property type="match status" value="10"/>
</dbReference>
<dbReference type="Gene3D" id="2.180.10.10">
    <property type="entry name" value="RHS repeat-associated core"/>
    <property type="match status" value="3"/>
</dbReference>
<evidence type="ECO:0000313" key="6">
    <source>
        <dbReference type="EMBL" id="TXG91010.1"/>
    </source>
</evidence>
<dbReference type="Pfam" id="PF05593">
    <property type="entry name" value="RHS_repeat"/>
    <property type="match status" value="3"/>
</dbReference>
<dbReference type="PANTHER" id="PTHR32305:SF15">
    <property type="entry name" value="PROTEIN RHSA-RELATED"/>
    <property type="match status" value="1"/>
</dbReference>
<evidence type="ECO:0000313" key="7">
    <source>
        <dbReference type="Proteomes" id="UP000471120"/>
    </source>
</evidence>
<comment type="caution">
    <text evidence="6">The sequence shown here is derived from an EMBL/GenBank/DDBJ whole genome shotgun (WGS) entry which is preliminary data.</text>
</comment>
<feature type="domain" description="Teneurin-like YD-shell" evidence="5">
    <location>
        <begin position="994"/>
        <end position="1125"/>
    </location>
</feature>
<feature type="compositionally biased region" description="Polar residues" evidence="2">
    <location>
        <begin position="456"/>
        <end position="465"/>
    </location>
</feature>
<dbReference type="PANTHER" id="PTHR32305">
    <property type="match status" value="1"/>
</dbReference>
<dbReference type="SUPFAM" id="SSF140453">
    <property type="entry name" value="EsxAB dimer-like"/>
    <property type="match status" value="1"/>
</dbReference>
<gene>
    <name evidence="6" type="ORF">DW322_13220</name>
</gene>
<dbReference type="Pfam" id="PF25023">
    <property type="entry name" value="TEN_YD-shell"/>
    <property type="match status" value="2"/>
</dbReference>
<dbReference type="InterPro" id="IPR031325">
    <property type="entry name" value="RHS_repeat"/>
</dbReference>
<proteinExistence type="predicted"/>